<keyword evidence="3" id="KW-1185">Reference proteome</keyword>
<keyword evidence="1" id="KW-0732">Signal</keyword>
<dbReference type="PROSITE" id="PS51257">
    <property type="entry name" value="PROKAR_LIPOPROTEIN"/>
    <property type="match status" value="1"/>
</dbReference>
<organism evidence="2 3">
    <name type="scientific">Actibacterium lipolyticum</name>
    <dbReference type="NCBI Taxonomy" id="1524263"/>
    <lineage>
        <taxon>Bacteria</taxon>
        <taxon>Pseudomonadati</taxon>
        <taxon>Pseudomonadota</taxon>
        <taxon>Alphaproteobacteria</taxon>
        <taxon>Rhodobacterales</taxon>
        <taxon>Roseobacteraceae</taxon>
        <taxon>Actibacterium</taxon>
    </lineage>
</organism>
<feature type="chain" id="PRO_5012940952" evidence="1">
    <location>
        <begin position="20"/>
        <end position="102"/>
    </location>
</feature>
<gene>
    <name evidence="2" type="ORF">COL8621_01704</name>
</gene>
<accession>A0A238JX36</accession>
<evidence type="ECO:0000256" key="1">
    <source>
        <dbReference type="SAM" id="SignalP"/>
    </source>
</evidence>
<protein>
    <submittedName>
        <fullName evidence="2">Uncharacterized protein</fullName>
    </submittedName>
</protein>
<dbReference type="Proteomes" id="UP000202922">
    <property type="component" value="Unassembled WGS sequence"/>
</dbReference>
<dbReference type="OrthoDB" id="7392270at2"/>
<reference evidence="3" key="1">
    <citation type="submission" date="2017-05" db="EMBL/GenBank/DDBJ databases">
        <authorList>
            <person name="Rodrigo-Torres L."/>
            <person name="Arahal R. D."/>
            <person name="Lucena T."/>
        </authorList>
    </citation>
    <scope>NUCLEOTIDE SEQUENCE [LARGE SCALE GENOMIC DNA]</scope>
    <source>
        <strain evidence="3">CECT 8621</strain>
    </source>
</reference>
<proteinExistence type="predicted"/>
<feature type="signal peptide" evidence="1">
    <location>
        <begin position="1"/>
        <end position="19"/>
    </location>
</feature>
<name>A0A238JX36_9RHOB</name>
<sequence>MKRLLIAPILALTACGPDALPTVPIATLPGTSNLPLVRGYRDPADQCMLVGEDDYTNQYLGDASDLVGCPVGYEGTGVFITETGAAQVDTYQGYDLFVVARR</sequence>
<dbReference type="RefSeq" id="WP_093966784.1">
    <property type="nucleotide sequence ID" value="NZ_FXYE01000001.1"/>
</dbReference>
<evidence type="ECO:0000313" key="3">
    <source>
        <dbReference type="Proteomes" id="UP000202922"/>
    </source>
</evidence>
<evidence type="ECO:0000313" key="2">
    <source>
        <dbReference type="EMBL" id="SMX35210.1"/>
    </source>
</evidence>
<dbReference type="EMBL" id="FXYE01000001">
    <property type="protein sequence ID" value="SMX35210.1"/>
    <property type="molecule type" value="Genomic_DNA"/>
</dbReference>
<dbReference type="AlphaFoldDB" id="A0A238JX36"/>